<accession>A0A101USL2</accession>
<evidence type="ECO:0000313" key="2">
    <source>
        <dbReference type="Proteomes" id="UP000053260"/>
    </source>
</evidence>
<keyword evidence="2" id="KW-1185">Reference proteome</keyword>
<dbReference type="EMBL" id="LMXB01000095">
    <property type="protein sequence ID" value="KUO16113.1"/>
    <property type="molecule type" value="Genomic_DNA"/>
</dbReference>
<protein>
    <submittedName>
        <fullName evidence="1">Uncharacterized protein</fullName>
    </submittedName>
</protein>
<organism evidence="1 2">
    <name type="scientific">Streptomyces dysideae</name>
    <dbReference type="NCBI Taxonomy" id="909626"/>
    <lineage>
        <taxon>Bacteria</taxon>
        <taxon>Bacillati</taxon>
        <taxon>Actinomycetota</taxon>
        <taxon>Actinomycetes</taxon>
        <taxon>Kitasatosporales</taxon>
        <taxon>Streptomycetaceae</taxon>
        <taxon>Streptomyces</taxon>
    </lineage>
</organism>
<evidence type="ECO:0000313" key="1">
    <source>
        <dbReference type="EMBL" id="KUO16113.1"/>
    </source>
</evidence>
<dbReference type="RefSeq" id="WP_067031007.1">
    <property type="nucleotide sequence ID" value="NZ_KQ949108.1"/>
</dbReference>
<dbReference type="AlphaFoldDB" id="A0A101USL2"/>
<reference evidence="1 2" key="1">
    <citation type="submission" date="2015-10" db="EMBL/GenBank/DDBJ databases">
        <title>Draft genome sequence of Streptomyces sp. RV15, isolated from a marine sponge.</title>
        <authorList>
            <person name="Ruckert C."/>
            <person name="Abdelmohsen U.R."/>
            <person name="Winkler A."/>
            <person name="Hentschel U."/>
            <person name="Kalinowski J."/>
            <person name="Kampfer P."/>
            <person name="Glaeser S."/>
        </authorList>
    </citation>
    <scope>NUCLEOTIDE SEQUENCE [LARGE SCALE GENOMIC DNA]</scope>
    <source>
        <strain evidence="1 2">RV15</strain>
    </source>
</reference>
<dbReference type="STRING" id="909626.AQJ91_37545"/>
<name>A0A101USL2_9ACTN</name>
<proteinExistence type="predicted"/>
<gene>
    <name evidence="1" type="ORF">AQJ91_37545</name>
</gene>
<comment type="caution">
    <text evidence="1">The sequence shown here is derived from an EMBL/GenBank/DDBJ whole genome shotgun (WGS) entry which is preliminary data.</text>
</comment>
<dbReference type="Proteomes" id="UP000053260">
    <property type="component" value="Unassembled WGS sequence"/>
</dbReference>
<sequence length="86" mass="9311">MDAKYKRYDRHGVSAADVHQLLTYSSGYASADAPTAVIVHSQPGSHTQRTLQVRGPKGLLDVIHVLGVDTRSTPEQATAWIGSVLR</sequence>